<gene>
    <name evidence="9" type="ORF">CNAG_04262</name>
</gene>
<dbReference type="InterPro" id="IPR013083">
    <property type="entry name" value="Znf_RING/FYVE/PHD"/>
</dbReference>
<dbReference type="GeneID" id="23887697"/>
<dbReference type="SMART" id="SM00184">
    <property type="entry name" value="RING"/>
    <property type="match status" value="1"/>
</dbReference>
<feature type="region of interest" description="Disordered" evidence="6">
    <location>
        <begin position="466"/>
        <end position="495"/>
    </location>
</feature>
<dbReference type="SUPFAM" id="SSF49599">
    <property type="entry name" value="TRAF domain-like"/>
    <property type="match status" value="2"/>
</dbReference>
<proteinExistence type="predicted"/>
<dbReference type="SUPFAM" id="SSF57850">
    <property type="entry name" value="RING/U-box"/>
    <property type="match status" value="1"/>
</dbReference>
<dbReference type="InterPro" id="IPR001293">
    <property type="entry name" value="Znf_TRAF"/>
</dbReference>
<dbReference type="PANTHER" id="PTHR10131:SF94">
    <property type="entry name" value="TNF RECEPTOR-ASSOCIATED FACTOR 4"/>
    <property type="match status" value="1"/>
</dbReference>
<keyword evidence="2 4" id="KW-0863">Zinc-finger</keyword>
<evidence type="ECO:0000313" key="9">
    <source>
        <dbReference type="EMBL" id="AFR96992.2"/>
    </source>
</evidence>
<dbReference type="InterPro" id="IPR001841">
    <property type="entry name" value="Znf_RING"/>
</dbReference>
<evidence type="ECO:0000256" key="1">
    <source>
        <dbReference type="ARBA" id="ARBA00022723"/>
    </source>
</evidence>
<dbReference type="Pfam" id="PF02176">
    <property type="entry name" value="zf-TRAF"/>
    <property type="match status" value="1"/>
</dbReference>
<feature type="domain" description="TRAF-type" evidence="8">
    <location>
        <begin position="180"/>
        <end position="218"/>
    </location>
</feature>
<feature type="compositionally biased region" description="Polar residues" evidence="6">
    <location>
        <begin position="466"/>
        <end position="481"/>
    </location>
</feature>
<keyword evidence="3 4" id="KW-0862">Zinc</keyword>
<feature type="compositionally biased region" description="Pro residues" evidence="6">
    <location>
        <begin position="309"/>
        <end position="322"/>
    </location>
</feature>
<evidence type="ECO:0000256" key="2">
    <source>
        <dbReference type="ARBA" id="ARBA00022771"/>
    </source>
</evidence>
<evidence type="ECO:0000256" key="6">
    <source>
        <dbReference type="SAM" id="MobiDB-lite"/>
    </source>
</evidence>
<dbReference type="OrthoDB" id="1630758at2759"/>
<dbReference type="RefSeq" id="XP_012051464.1">
    <property type="nucleotide sequence ID" value="XM_012196074.1"/>
</dbReference>
<name>J9VRB6_CRYN9</name>
<feature type="coiled-coil region" evidence="5">
    <location>
        <begin position="233"/>
        <end position="260"/>
    </location>
</feature>
<feature type="domain" description="TRAF-type" evidence="8">
    <location>
        <begin position="100"/>
        <end position="144"/>
    </location>
</feature>
<dbReference type="PANTHER" id="PTHR10131">
    <property type="entry name" value="TNF RECEPTOR ASSOCIATED FACTOR"/>
    <property type="match status" value="1"/>
</dbReference>
<dbReference type="AlphaFoldDB" id="J9VRB6"/>
<keyword evidence="5" id="KW-0175">Coiled coil</keyword>
<dbReference type="PROSITE" id="PS00518">
    <property type="entry name" value="ZF_RING_1"/>
    <property type="match status" value="1"/>
</dbReference>
<feature type="zinc finger region" description="TRAF-type" evidence="4">
    <location>
        <begin position="100"/>
        <end position="144"/>
    </location>
</feature>
<evidence type="ECO:0000313" key="10">
    <source>
        <dbReference type="Proteomes" id="UP000010091"/>
    </source>
</evidence>
<evidence type="ECO:0000256" key="4">
    <source>
        <dbReference type="PROSITE-ProRule" id="PRU00207"/>
    </source>
</evidence>
<accession>J9VRB6</accession>
<dbReference type="HOGENOM" id="CLU_030736_0_0_1"/>
<dbReference type="PROSITE" id="PS50089">
    <property type="entry name" value="ZF_RING_2"/>
    <property type="match status" value="1"/>
</dbReference>
<dbReference type="InterPro" id="IPR017907">
    <property type="entry name" value="Znf_RING_CS"/>
</dbReference>
<organism evidence="9 10">
    <name type="scientific">Cryptococcus neoformans (strain H99 / ATCC 208821 / CBS 10515 / FGSC 9487)</name>
    <name type="common">Cryptococcus neoformans var. grubii serotype A</name>
    <dbReference type="NCBI Taxonomy" id="235443"/>
    <lineage>
        <taxon>Eukaryota</taxon>
        <taxon>Fungi</taxon>
        <taxon>Dikarya</taxon>
        <taxon>Basidiomycota</taxon>
        <taxon>Agaricomycotina</taxon>
        <taxon>Tremellomycetes</taxon>
        <taxon>Tremellales</taxon>
        <taxon>Cryptococcaceae</taxon>
        <taxon>Cryptococcus</taxon>
        <taxon>Cryptococcus neoformans species complex</taxon>
    </lineage>
</organism>
<feature type="compositionally biased region" description="Low complexity" evidence="6">
    <location>
        <begin position="323"/>
        <end position="332"/>
    </location>
</feature>
<protein>
    <submittedName>
        <fullName evidence="9">E3 ubiquitin-protein ligase NRDP1</fullName>
    </submittedName>
</protein>
<evidence type="ECO:0000259" key="8">
    <source>
        <dbReference type="PROSITE" id="PS50145"/>
    </source>
</evidence>
<dbReference type="Gene3D" id="3.30.40.10">
    <property type="entry name" value="Zinc/RING finger domain, C3HC4 (zinc finger)"/>
    <property type="match status" value="2"/>
</dbReference>
<reference evidence="9 10" key="1">
    <citation type="journal article" date="2014" name="PLoS Genet.">
        <title>Analysis of the genome and transcriptome of Cryptococcus neoformans var. grubii reveals complex RNA expression and microevolution leading to virulence attenuation.</title>
        <authorList>
            <person name="Janbon G."/>
            <person name="Ormerod K.L."/>
            <person name="Paulet D."/>
            <person name="Byrnes E.J.III."/>
            <person name="Yadav V."/>
            <person name="Chatterjee G."/>
            <person name="Mullapudi N."/>
            <person name="Hon C.C."/>
            <person name="Billmyre R.B."/>
            <person name="Brunel F."/>
            <person name="Bahn Y.S."/>
            <person name="Chen W."/>
            <person name="Chen Y."/>
            <person name="Chow E.W."/>
            <person name="Coppee J.Y."/>
            <person name="Floyd-Averette A."/>
            <person name="Gaillardin C."/>
            <person name="Gerik K.J."/>
            <person name="Goldberg J."/>
            <person name="Gonzalez-Hilarion S."/>
            <person name="Gujja S."/>
            <person name="Hamlin J.L."/>
            <person name="Hsueh Y.P."/>
            <person name="Ianiri G."/>
            <person name="Jones S."/>
            <person name="Kodira C.D."/>
            <person name="Kozubowski L."/>
            <person name="Lam W."/>
            <person name="Marra M."/>
            <person name="Mesner L.D."/>
            <person name="Mieczkowski P.A."/>
            <person name="Moyrand F."/>
            <person name="Nielsen K."/>
            <person name="Proux C."/>
            <person name="Rossignol T."/>
            <person name="Schein J.E."/>
            <person name="Sun S."/>
            <person name="Wollschlaeger C."/>
            <person name="Wood I.A."/>
            <person name="Zeng Q."/>
            <person name="Neuveglise C."/>
            <person name="Newlon C.S."/>
            <person name="Perfect J.R."/>
            <person name="Lodge J.K."/>
            <person name="Idnurm A."/>
            <person name="Stajich J.E."/>
            <person name="Kronstad J.W."/>
            <person name="Sanyal K."/>
            <person name="Heitman J."/>
            <person name="Fraser J.A."/>
            <person name="Cuomo C.A."/>
            <person name="Dietrich F.S."/>
        </authorList>
    </citation>
    <scope>NUCLEOTIDE SEQUENCE [LARGE SCALE GENOMIC DNA]</scope>
    <source>
        <strain evidence="10">H99 / ATCC 208821 / CBS 10515 / FGSC 9487</strain>
    </source>
</reference>
<sequence>MAHEITYDYIEHVDPNLTCAICRSALVDPVTTTSCKHTFCRDCITHAISHNPQCPIDRSTLTMSSLRDTEQLVKLMLDELKVKCGADGCGTVLQRGLLLAHLRTCPKAIVTCQGGDCGLSMARQRLPHHRAYECFQRKMECRKCGTILVFKDQTTHTNIECRNEAKGVCGLCDQNMGPDAHMHKWQCPLVRIPCLHSTRGCSSIIPRSDLQAHLSICPFEAFSGFFEMNDARLKSLISRAESLEEELEHMREHLKRMEGNVEAMGNMRRETSDGWRWREVGRMGLGDTPPSVTPNHSDPQTPPTIYSSPPTPTPFHPSPPPVISSTSPNISILPSGGARPDLAPHHHRSIVAPSFGSHQSYADWTFSRLSGNAGNVGWEEVINGLRTVVIQLASGLDSMERRNEVRTMTESLRAREEVGSLRAIVTTLRMQVMMEPPFRPPSFQFQEERLFSRTAESTFTARLNQQATMASSSTTDQPTSEHLSHSSDENSNRNSMFRAQSNLGGYQEVTVQVRCDENGDGFEGGASGSRRENGASGNGNTIGRSRAEMRGRPMAFPPASQEDDEVLATISRDAGVGADGANGRIMGAGERKVNFTNPIGRLIRRGPPGNGGPRL</sequence>
<evidence type="ECO:0000256" key="3">
    <source>
        <dbReference type="ARBA" id="ARBA00022833"/>
    </source>
</evidence>
<dbReference type="KEGG" id="cng:CNAG_04262"/>
<dbReference type="EMBL" id="CP003828">
    <property type="protein sequence ID" value="AFR96992.2"/>
    <property type="molecule type" value="Genomic_DNA"/>
</dbReference>
<keyword evidence="1 4" id="KW-0479">Metal-binding</keyword>
<feature type="zinc finger region" description="TRAF-type" evidence="4">
    <location>
        <begin position="180"/>
        <end position="218"/>
    </location>
</feature>
<dbReference type="VEuPathDB" id="FungiDB:CNAG_04262"/>
<feature type="compositionally biased region" description="Basic and acidic residues" evidence="6">
    <location>
        <begin position="482"/>
        <end position="491"/>
    </location>
</feature>
<dbReference type="Pfam" id="PF13923">
    <property type="entry name" value="zf-C3HC4_2"/>
    <property type="match status" value="1"/>
</dbReference>
<dbReference type="PROSITE" id="PS50145">
    <property type="entry name" value="ZF_TRAF"/>
    <property type="match status" value="2"/>
</dbReference>
<dbReference type="GO" id="GO:0008270">
    <property type="term" value="F:zinc ion binding"/>
    <property type="evidence" value="ECO:0007669"/>
    <property type="project" value="UniProtKB-KW"/>
</dbReference>
<dbReference type="Proteomes" id="UP000010091">
    <property type="component" value="Chromosome 9"/>
</dbReference>
<feature type="region of interest" description="Disordered" evidence="6">
    <location>
        <begin position="517"/>
        <end position="563"/>
    </location>
</feature>
<evidence type="ECO:0000256" key="5">
    <source>
        <dbReference type="SAM" id="Coils"/>
    </source>
</evidence>
<feature type="domain" description="RING-type" evidence="7">
    <location>
        <begin position="19"/>
        <end position="58"/>
    </location>
</feature>
<feature type="region of interest" description="Disordered" evidence="6">
    <location>
        <begin position="281"/>
        <end position="345"/>
    </location>
</feature>
<keyword evidence="10" id="KW-1185">Reference proteome</keyword>
<evidence type="ECO:0000259" key="7">
    <source>
        <dbReference type="PROSITE" id="PS50089"/>
    </source>
</evidence>